<dbReference type="SMART" id="SM00748">
    <property type="entry name" value="HEPN"/>
    <property type="match status" value="1"/>
</dbReference>
<gene>
    <name evidence="2" type="ORF">BECKLPF1236B_GA0070989_11253</name>
</gene>
<sequence>MPTRKEILMVVKEWVEKAEDDYRAAAHLLSMADGPIPYTIVCFHAQQCVEKYLKAILVDHSLHVPKTHDIEEIIRLLPASLSFNPTAAQMRYLTSFAVDFRYPGGDVTGKVDAEEIMAITGALRASARATFPAEVIGEQKVDVSTEGSDTTMAG</sequence>
<accession>A0A450WLA7</accession>
<organism evidence="2">
    <name type="scientific">Candidatus Kentrum sp. LPFa</name>
    <dbReference type="NCBI Taxonomy" id="2126335"/>
    <lineage>
        <taxon>Bacteria</taxon>
        <taxon>Pseudomonadati</taxon>
        <taxon>Pseudomonadota</taxon>
        <taxon>Gammaproteobacteria</taxon>
        <taxon>Candidatus Kentrum</taxon>
    </lineage>
</organism>
<feature type="domain" description="HEPN" evidence="1">
    <location>
        <begin position="19"/>
        <end position="123"/>
    </location>
</feature>
<name>A0A450WLA7_9GAMM</name>
<proteinExistence type="predicted"/>
<protein>
    <submittedName>
        <fullName evidence="2">HEPN domain-containing protein</fullName>
    </submittedName>
</protein>
<dbReference type="InterPro" id="IPR007842">
    <property type="entry name" value="HEPN_dom"/>
</dbReference>
<dbReference type="PROSITE" id="PS50910">
    <property type="entry name" value="HEPN"/>
    <property type="match status" value="1"/>
</dbReference>
<dbReference type="Gene3D" id="1.20.120.330">
    <property type="entry name" value="Nucleotidyltransferases domain 2"/>
    <property type="match status" value="1"/>
</dbReference>
<dbReference type="Pfam" id="PF05168">
    <property type="entry name" value="HEPN"/>
    <property type="match status" value="1"/>
</dbReference>
<dbReference type="EMBL" id="CAADFK010000125">
    <property type="protein sequence ID" value="VFK17794.1"/>
    <property type="molecule type" value="Genomic_DNA"/>
</dbReference>
<evidence type="ECO:0000313" key="2">
    <source>
        <dbReference type="EMBL" id="VFK17794.1"/>
    </source>
</evidence>
<evidence type="ECO:0000259" key="1">
    <source>
        <dbReference type="PROSITE" id="PS50910"/>
    </source>
</evidence>
<dbReference type="SUPFAM" id="SSF81593">
    <property type="entry name" value="Nucleotidyltransferase substrate binding subunit/domain"/>
    <property type="match status" value="1"/>
</dbReference>
<dbReference type="AlphaFoldDB" id="A0A450WLA7"/>
<reference evidence="2" key="1">
    <citation type="submission" date="2019-02" db="EMBL/GenBank/DDBJ databases">
        <authorList>
            <person name="Gruber-Vodicka R. H."/>
            <person name="Seah K. B. B."/>
        </authorList>
    </citation>
    <scope>NUCLEOTIDE SEQUENCE</scope>
    <source>
        <strain evidence="2">BECK_S313</strain>
    </source>
</reference>